<evidence type="ECO:0000313" key="3">
    <source>
        <dbReference type="Proteomes" id="UP000294498"/>
    </source>
</evidence>
<dbReference type="OrthoDB" id="671785at2"/>
<feature type="chain" id="PRO_5020561353" description="DUF4878 domain-containing protein" evidence="1">
    <location>
        <begin position="22"/>
        <end position="137"/>
    </location>
</feature>
<dbReference type="AlphaFoldDB" id="A0A4V3GLT8"/>
<protein>
    <recommendedName>
        <fullName evidence="4">DUF4878 domain-containing protein</fullName>
    </recommendedName>
</protein>
<reference evidence="2 3" key="1">
    <citation type="submission" date="2019-03" db="EMBL/GenBank/DDBJ databases">
        <title>Genomic Encyclopedia of Type Strains, Phase IV (KMG-IV): sequencing the most valuable type-strain genomes for metagenomic binning, comparative biology and taxonomic classification.</title>
        <authorList>
            <person name="Goeker M."/>
        </authorList>
    </citation>
    <scope>NUCLEOTIDE SEQUENCE [LARGE SCALE GENOMIC DNA]</scope>
    <source>
        <strain evidence="2 3">DSM 100059</strain>
    </source>
</reference>
<dbReference type="Proteomes" id="UP000294498">
    <property type="component" value="Unassembled WGS sequence"/>
</dbReference>
<dbReference type="PROSITE" id="PS51257">
    <property type="entry name" value="PROKAR_LIPOPROTEIN"/>
    <property type="match status" value="1"/>
</dbReference>
<keyword evidence="3" id="KW-1185">Reference proteome</keyword>
<feature type="signal peptide" evidence="1">
    <location>
        <begin position="1"/>
        <end position="21"/>
    </location>
</feature>
<comment type="caution">
    <text evidence="2">The sequence shown here is derived from an EMBL/GenBank/DDBJ whole genome shotgun (WGS) entry which is preliminary data.</text>
</comment>
<name>A0A4V3GLT8_9BACT</name>
<organism evidence="2 3">
    <name type="scientific">Dinghuibacter silviterrae</name>
    <dbReference type="NCBI Taxonomy" id="1539049"/>
    <lineage>
        <taxon>Bacteria</taxon>
        <taxon>Pseudomonadati</taxon>
        <taxon>Bacteroidota</taxon>
        <taxon>Chitinophagia</taxon>
        <taxon>Chitinophagales</taxon>
        <taxon>Chitinophagaceae</taxon>
        <taxon>Dinghuibacter</taxon>
    </lineage>
</organism>
<proteinExistence type="predicted"/>
<evidence type="ECO:0000256" key="1">
    <source>
        <dbReference type="SAM" id="SignalP"/>
    </source>
</evidence>
<sequence length="137" mass="15550">MRKYTYLLLALVAGLWSACHAPYAKPSDPTEAGRDFINATLKADYAIADGYILQDTLNQSTYRRYKQQYTSLPDAEKDSYAKASLVIYSVDKPSDSTAVIDFSNTYKNERSRVFLVRKGGEWWVDFAKMFTDTTSAK</sequence>
<gene>
    <name evidence="2" type="ORF">EDB95_1812</name>
</gene>
<dbReference type="RefSeq" id="WP_133992765.1">
    <property type="nucleotide sequence ID" value="NZ_SODV01000001.1"/>
</dbReference>
<accession>A0A4V3GLT8</accession>
<keyword evidence="1" id="KW-0732">Signal</keyword>
<dbReference type="EMBL" id="SODV01000001">
    <property type="protein sequence ID" value="TDX00783.1"/>
    <property type="molecule type" value="Genomic_DNA"/>
</dbReference>
<evidence type="ECO:0008006" key="4">
    <source>
        <dbReference type="Google" id="ProtNLM"/>
    </source>
</evidence>
<evidence type="ECO:0000313" key="2">
    <source>
        <dbReference type="EMBL" id="TDX00783.1"/>
    </source>
</evidence>